<dbReference type="EMBL" id="JACIEN010000001">
    <property type="protein sequence ID" value="MBB4016694.1"/>
    <property type="molecule type" value="Genomic_DNA"/>
</dbReference>
<gene>
    <name evidence="1" type="ORF">GGR16_001700</name>
</gene>
<dbReference type="Proteomes" id="UP000577362">
    <property type="component" value="Unassembled WGS sequence"/>
</dbReference>
<dbReference type="AlphaFoldDB" id="A0A840BUT0"/>
<sequence length="103" mass="11575">MYTLEIGRKAVAVIDADEEQARSVFDQEAFRNDLRQMTSDGEPLWDGVAPLNLRPASEEESETFDLMMEEDAEAFDEDETLDGEEEGLDVLFLVPIDDGEDDA</sequence>
<accession>A0A840BUT0</accession>
<evidence type="ECO:0000313" key="1">
    <source>
        <dbReference type="EMBL" id="MBB4016694.1"/>
    </source>
</evidence>
<keyword evidence="2" id="KW-1185">Reference proteome</keyword>
<proteinExistence type="predicted"/>
<reference evidence="1 2" key="1">
    <citation type="submission" date="2020-08" db="EMBL/GenBank/DDBJ databases">
        <title>Genomic Encyclopedia of Type Strains, Phase IV (KMG-IV): sequencing the most valuable type-strain genomes for metagenomic binning, comparative biology and taxonomic classification.</title>
        <authorList>
            <person name="Goeker M."/>
        </authorList>
    </citation>
    <scope>NUCLEOTIDE SEQUENCE [LARGE SCALE GENOMIC DNA]</scope>
    <source>
        <strain evidence="1 2">DSM 103737</strain>
    </source>
</reference>
<name>A0A840BUT0_9HYPH</name>
<evidence type="ECO:0008006" key="3">
    <source>
        <dbReference type="Google" id="ProtNLM"/>
    </source>
</evidence>
<organism evidence="1 2">
    <name type="scientific">Chelatococcus caeni</name>
    <dbReference type="NCBI Taxonomy" id="1348468"/>
    <lineage>
        <taxon>Bacteria</taxon>
        <taxon>Pseudomonadati</taxon>
        <taxon>Pseudomonadota</taxon>
        <taxon>Alphaproteobacteria</taxon>
        <taxon>Hyphomicrobiales</taxon>
        <taxon>Chelatococcaceae</taxon>
        <taxon>Chelatococcus</taxon>
    </lineage>
</organism>
<evidence type="ECO:0000313" key="2">
    <source>
        <dbReference type="Proteomes" id="UP000577362"/>
    </source>
</evidence>
<protein>
    <recommendedName>
        <fullName evidence="3">Glutamine amidotransferase</fullName>
    </recommendedName>
</protein>
<comment type="caution">
    <text evidence="1">The sequence shown here is derived from an EMBL/GenBank/DDBJ whole genome shotgun (WGS) entry which is preliminary data.</text>
</comment>
<dbReference type="RefSeq" id="WP_019403042.1">
    <property type="nucleotide sequence ID" value="NZ_JACIEN010000001.1"/>
</dbReference>